<dbReference type="GeneID" id="19300002"/>
<dbReference type="AlphaFoldDB" id="S7QB57"/>
<feature type="transmembrane region" description="Helical" evidence="2">
    <location>
        <begin position="940"/>
        <end position="957"/>
    </location>
</feature>
<feature type="compositionally biased region" description="Low complexity" evidence="1">
    <location>
        <begin position="125"/>
        <end position="160"/>
    </location>
</feature>
<dbReference type="OMA" id="HIAIDAY"/>
<feature type="compositionally biased region" description="Polar residues" evidence="1">
    <location>
        <begin position="333"/>
        <end position="346"/>
    </location>
</feature>
<evidence type="ECO:0000313" key="3">
    <source>
        <dbReference type="EMBL" id="EPQ57166.1"/>
    </source>
</evidence>
<feature type="compositionally biased region" description="Acidic residues" evidence="1">
    <location>
        <begin position="187"/>
        <end position="196"/>
    </location>
</feature>
<sequence length="1053" mass="114448">MSWAAGEHSHSHSHSHSSESSPRNGLKKKESTSSINQKRLSAGAELSRRGSSASLLSSDGAPNLGRRDSLASLQGSDGSSSRAPSALGLRSERPASATKEKAAEMERNWNKPRPRLSSANLRLHQSSSFQRSRTQSFPSRPDSAQSTQSIVSTQSSRSQVPSLKPRSQRRTSSITSSGRGSSIGSIDPDEEPEFEEVVLHERERNWNSPHPKWEISRRSISPAPPSRSTSPMPSPSPTHSRFSLNFRRRTESLGILKGTPPEEKTGGTASMKTPAKKPGLRTAASQSALSVSGHGPKSPSSPHLQAKAGSQSPSYLGLEPKRASHIPRPKSPMPSSQSRAKSNPELSNAGHRPTKLPTFKGAGFQFPSRSHSPLPPLELDEDSMDNSDHALNVNDENTRSDGEIDGSAEASHSPEESREPPAESNAARKRGHRRSLTEFSVAVGAIPPLPRVDSVAFPTDALRVPTDDVFTSDEESIPATSTPTIRVTPLPASDAPGASESNGERANDESGPPQRERGSLENPPATPPGTPPGTDEPYLSLVTPPRPQSFTPPRVETGAPSPTKDIPELPGPPSSSEEDTEDVQGYTPERPATIGNNINFSMMKTPKPPGAWAATPVPPRLPPSRAHSLPEAGEETETEQENGHATPVSSLSRAASLPTQTPAPPGAWMNTPGSRRKSILKVRFEVETSESEASHAGLGIGNGAPYGAPQFKLEDNSDESGLQHAREPAEHGPDGANALKSNEEQASEHPSFSLTPPSPQRTPRKGPSIRVLDAFGREAPNDEVAIKQEDDDEEVQVKEEATTSQRNRSSIRIVDAMGREILEEVESSADVSTLNGDSPLSQGQALARVRETIAELREGFIEAERSQNSLGIHDSRAEELQRVSRSARDARDKIFRSLQMVRSSDPELRSRLGPLKESMRNNRLLSGVLEDGRWRLPSPWTIACFITLQIVLIFIMYKVSVLRARRIFLTTYYDPFYPDLHLHLIKRDTLHHVSITTPTSWSIFSIPDGVQRVGWRGAFSEMWGNMTLGVTNLQQHVWRVWGAEDQPLSWPPT</sequence>
<accession>S7QB57</accession>
<dbReference type="eggNOG" id="ENOG502SI7Z">
    <property type="taxonomic scope" value="Eukaryota"/>
</dbReference>
<keyword evidence="2" id="KW-0812">Transmembrane</keyword>
<feature type="compositionally biased region" description="Low complexity" evidence="1">
    <location>
        <begin position="218"/>
        <end position="241"/>
    </location>
</feature>
<dbReference type="RefSeq" id="XP_007864309.1">
    <property type="nucleotide sequence ID" value="XM_007866118.1"/>
</dbReference>
<keyword evidence="2" id="KW-0472">Membrane</keyword>
<feature type="compositionally biased region" description="Low complexity" evidence="1">
    <location>
        <begin position="170"/>
        <end position="186"/>
    </location>
</feature>
<evidence type="ECO:0000256" key="2">
    <source>
        <dbReference type="SAM" id="Phobius"/>
    </source>
</evidence>
<feature type="compositionally biased region" description="Low complexity" evidence="1">
    <location>
        <begin position="290"/>
        <end position="303"/>
    </location>
</feature>
<feature type="compositionally biased region" description="Polar residues" evidence="1">
    <location>
        <begin position="71"/>
        <end position="83"/>
    </location>
</feature>
<keyword evidence="4" id="KW-1185">Reference proteome</keyword>
<protein>
    <submittedName>
        <fullName evidence="3">Uncharacterized protein</fullName>
    </submittedName>
</protein>
<reference evidence="3 4" key="1">
    <citation type="journal article" date="2012" name="Science">
        <title>The Paleozoic origin of enzymatic lignin decomposition reconstructed from 31 fungal genomes.</title>
        <authorList>
            <person name="Floudas D."/>
            <person name="Binder M."/>
            <person name="Riley R."/>
            <person name="Barry K."/>
            <person name="Blanchette R.A."/>
            <person name="Henrissat B."/>
            <person name="Martinez A.T."/>
            <person name="Otillar R."/>
            <person name="Spatafora J.W."/>
            <person name="Yadav J.S."/>
            <person name="Aerts A."/>
            <person name="Benoit I."/>
            <person name="Boyd A."/>
            <person name="Carlson A."/>
            <person name="Copeland A."/>
            <person name="Coutinho P.M."/>
            <person name="de Vries R.P."/>
            <person name="Ferreira P."/>
            <person name="Findley K."/>
            <person name="Foster B."/>
            <person name="Gaskell J."/>
            <person name="Glotzer D."/>
            <person name="Gorecki P."/>
            <person name="Heitman J."/>
            <person name="Hesse C."/>
            <person name="Hori C."/>
            <person name="Igarashi K."/>
            <person name="Jurgens J.A."/>
            <person name="Kallen N."/>
            <person name="Kersten P."/>
            <person name="Kohler A."/>
            <person name="Kuees U."/>
            <person name="Kumar T.K.A."/>
            <person name="Kuo A."/>
            <person name="LaButti K."/>
            <person name="Larrondo L.F."/>
            <person name="Lindquist E."/>
            <person name="Ling A."/>
            <person name="Lombard V."/>
            <person name="Lucas S."/>
            <person name="Lundell T."/>
            <person name="Martin R."/>
            <person name="McLaughlin D.J."/>
            <person name="Morgenstern I."/>
            <person name="Morin E."/>
            <person name="Murat C."/>
            <person name="Nagy L.G."/>
            <person name="Nolan M."/>
            <person name="Ohm R.A."/>
            <person name="Patyshakuliyeva A."/>
            <person name="Rokas A."/>
            <person name="Ruiz-Duenas F.J."/>
            <person name="Sabat G."/>
            <person name="Salamov A."/>
            <person name="Samejima M."/>
            <person name="Schmutz J."/>
            <person name="Slot J.C."/>
            <person name="St John F."/>
            <person name="Stenlid J."/>
            <person name="Sun H."/>
            <person name="Sun S."/>
            <person name="Syed K."/>
            <person name="Tsang A."/>
            <person name="Wiebenga A."/>
            <person name="Young D."/>
            <person name="Pisabarro A."/>
            <person name="Eastwood D.C."/>
            <person name="Martin F."/>
            <person name="Cullen D."/>
            <person name="Grigoriev I.V."/>
            <person name="Hibbett D.S."/>
        </authorList>
    </citation>
    <scope>NUCLEOTIDE SEQUENCE [LARGE SCALE GENOMIC DNA]</scope>
    <source>
        <strain evidence="3 4">ATCC 11539</strain>
    </source>
</reference>
<dbReference type="KEGG" id="gtr:GLOTRDRAFT_115203"/>
<feature type="compositionally biased region" description="Basic and acidic residues" evidence="1">
    <location>
        <begin position="502"/>
        <end position="519"/>
    </location>
</feature>
<gene>
    <name evidence="3" type="ORF">GLOTRDRAFT_115203</name>
</gene>
<name>S7QB57_GLOTA</name>
<evidence type="ECO:0000256" key="1">
    <source>
        <dbReference type="SAM" id="MobiDB-lite"/>
    </source>
</evidence>
<dbReference type="OrthoDB" id="3230534at2759"/>
<feature type="compositionally biased region" description="Basic and acidic residues" evidence="1">
    <location>
        <begin position="90"/>
        <end position="109"/>
    </location>
</feature>
<feature type="region of interest" description="Disordered" evidence="1">
    <location>
        <begin position="1"/>
        <end position="808"/>
    </location>
</feature>
<dbReference type="EMBL" id="KB469299">
    <property type="protein sequence ID" value="EPQ57166.1"/>
    <property type="molecule type" value="Genomic_DNA"/>
</dbReference>
<organism evidence="3 4">
    <name type="scientific">Gloeophyllum trabeum (strain ATCC 11539 / FP-39264 / Madison 617)</name>
    <name type="common">Brown rot fungus</name>
    <dbReference type="NCBI Taxonomy" id="670483"/>
    <lineage>
        <taxon>Eukaryota</taxon>
        <taxon>Fungi</taxon>
        <taxon>Dikarya</taxon>
        <taxon>Basidiomycota</taxon>
        <taxon>Agaricomycotina</taxon>
        <taxon>Agaricomycetes</taxon>
        <taxon>Gloeophyllales</taxon>
        <taxon>Gloeophyllaceae</taxon>
        <taxon>Gloeophyllum</taxon>
    </lineage>
</organism>
<feature type="compositionally biased region" description="Basic and acidic residues" evidence="1">
    <location>
        <begin position="724"/>
        <end position="733"/>
    </location>
</feature>
<feature type="compositionally biased region" description="Basic and acidic residues" evidence="1">
    <location>
        <begin position="775"/>
        <end position="788"/>
    </location>
</feature>
<feature type="compositionally biased region" description="Polar residues" evidence="1">
    <location>
        <begin position="647"/>
        <end position="660"/>
    </location>
</feature>
<feature type="compositionally biased region" description="Low complexity" evidence="1">
    <location>
        <begin position="41"/>
        <end position="58"/>
    </location>
</feature>
<feature type="compositionally biased region" description="Basic and acidic residues" evidence="1">
    <location>
        <begin position="197"/>
        <end position="217"/>
    </location>
</feature>
<proteinExistence type="predicted"/>
<feature type="compositionally biased region" description="Basic and acidic residues" evidence="1">
    <location>
        <begin position="412"/>
        <end position="421"/>
    </location>
</feature>
<evidence type="ECO:0000313" key="4">
    <source>
        <dbReference type="Proteomes" id="UP000030669"/>
    </source>
</evidence>
<keyword evidence="2" id="KW-1133">Transmembrane helix</keyword>
<dbReference type="HOGENOM" id="CLU_290524_0_0_1"/>
<dbReference type="Proteomes" id="UP000030669">
    <property type="component" value="Unassembled WGS sequence"/>
</dbReference>